<dbReference type="Gene3D" id="2.40.170.20">
    <property type="entry name" value="TonB-dependent receptor, beta-barrel domain"/>
    <property type="match status" value="1"/>
</dbReference>
<evidence type="ECO:0000256" key="2">
    <source>
        <dbReference type="ARBA" id="ARBA00022448"/>
    </source>
</evidence>
<dbReference type="Pfam" id="PF07715">
    <property type="entry name" value="Plug"/>
    <property type="match status" value="1"/>
</dbReference>
<dbReference type="GO" id="GO:0015344">
    <property type="term" value="F:siderophore uptake transmembrane transporter activity"/>
    <property type="evidence" value="ECO:0007669"/>
    <property type="project" value="TreeGrafter"/>
</dbReference>
<proteinExistence type="inferred from homology"/>
<keyword evidence="6 11" id="KW-0798">TonB box</keyword>
<organism evidence="15 16">
    <name type="scientific">Pedobacter cryoconitis</name>
    <dbReference type="NCBI Taxonomy" id="188932"/>
    <lineage>
        <taxon>Bacteria</taxon>
        <taxon>Pseudomonadati</taxon>
        <taxon>Bacteroidota</taxon>
        <taxon>Sphingobacteriia</taxon>
        <taxon>Sphingobacteriales</taxon>
        <taxon>Sphingobacteriaceae</taxon>
        <taxon>Pedobacter</taxon>
    </lineage>
</organism>
<evidence type="ECO:0000256" key="4">
    <source>
        <dbReference type="ARBA" id="ARBA00022692"/>
    </source>
</evidence>
<accession>A0A7X0J3H6</accession>
<dbReference type="Gene3D" id="2.170.130.10">
    <property type="entry name" value="TonB-dependent receptor, plug domain"/>
    <property type="match status" value="1"/>
</dbReference>
<dbReference type="SUPFAM" id="SSF56935">
    <property type="entry name" value="Porins"/>
    <property type="match status" value="1"/>
</dbReference>
<evidence type="ECO:0000313" key="15">
    <source>
        <dbReference type="EMBL" id="MBB6500429.1"/>
    </source>
</evidence>
<dbReference type="RefSeq" id="WP_184625222.1">
    <property type="nucleotide sequence ID" value="NZ_JACHCC010000006.1"/>
</dbReference>
<dbReference type="InterPro" id="IPR036942">
    <property type="entry name" value="Beta-barrel_TonB_sf"/>
</dbReference>
<evidence type="ECO:0000259" key="13">
    <source>
        <dbReference type="Pfam" id="PF00593"/>
    </source>
</evidence>
<keyword evidence="8 15" id="KW-0675">Receptor</keyword>
<evidence type="ECO:0000256" key="6">
    <source>
        <dbReference type="ARBA" id="ARBA00023077"/>
    </source>
</evidence>
<evidence type="ECO:0000256" key="9">
    <source>
        <dbReference type="ARBA" id="ARBA00023237"/>
    </source>
</evidence>
<gene>
    <name evidence="15" type="ORF">HDF25_002577</name>
</gene>
<keyword evidence="2 10" id="KW-0813">Transport</keyword>
<dbReference type="Pfam" id="PF00593">
    <property type="entry name" value="TonB_dep_Rec_b-barrel"/>
    <property type="match status" value="1"/>
</dbReference>
<evidence type="ECO:0000256" key="10">
    <source>
        <dbReference type="PROSITE-ProRule" id="PRU01360"/>
    </source>
</evidence>
<dbReference type="PANTHER" id="PTHR30069">
    <property type="entry name" value="TONB-DEPENDENT OUTER MEMBRANE RECEPTOR"/>
    <property type="match status" value="1"/>
</dbReference>
<keyword evidence="4 10" id="KW-0812">Transmembrane</keyword>
<sequence length="684" mass="76315">MKLTLALVLFAFILPAFSQTRQDTTKLEEVIIRPYFTPQPLLRTTGAVGIIDPVTIALQSGSSFVPAFNTVSGVRMEERSPGSYRLSIRGSLLRSPFGIRNIKLYFDGFPITDASGNTYLNAIDLSGVRNIEVLKGPQSSIYGANSGGVVLINPSVPANDKPSLTFNLTGGSFGLFQENLNLGNKWKKYMVNITQSYQKSNGYRNHSAMDRKYFQLNQKWDYSSVASLSSLLFYSDLHYETPGGLTATEYGQTPEVSRPAAGNVKSAEEQKAGIYSKTFFAGVTNNWQFSPHFKHIFSVFTSNTDFKNPFLTNYEHRKELTFGVRTYVEYVENLKWLVWRFNLGLEASKTASSIVNTDNNYGNPAALQASDRIKSATNFSFAHLNVDIFQRLNLELSTSANLYQYNYEHLGPIPGPKKNKGFDLQLMPRIALSYLALNNLSLRASLSKGYSPPTIAEVRASDNIINTSLQPERGWNYETGVRYQTESRRFVLDLTGFYYHLENAIVRRLNDNNTEYFINAGGTKQWGLEASLSAWLIPPNSSATIRGLALKNAYTLSHFKFAHYTSGSSDFSGKDLTGVPKNVVVTSIDLRLPKGLYIFLQHNYTSETPLTDANTVYAKAYHLVQGKIGWSAIKIANFPVEIFAGVDNLLNQRYSLGNDLNAAGGRYFNAAATRNYYGGLNFRI</sequence>
<feature type="domain" description="TonB-dependent receptor-like beta-barrel" evidence="13">
    <location>
        <begin position="165"/>
        <end position="649"/>
    </location>
</feature>
<evidence type="ECO:0000256" key="3">
    <source>
        <dbReference type="ARBA" id="ARBA00022452"/>
    </source>
</evidence>
<feature type="signal peptide" evidence="12">
    <location>
        <begin position="1"/>
        <end position="18"/>
    </location>
</feature>
<evidence type="ECO:0000256" key="12">
    <source>
        <dbReference type="SAM" id="SignalP"/>
    </source>
</evidence>
<keyword evidence="9 10" id="KW-0998">Cell outer membrane</keyword>
<name>A0A7X0J3H6_9SPHI</name>
<evidence type="ECO:0000259" key="14">
    <source>
        <dbReference type="Pfam" id="PF07715"/>
    </source>
</evidence>
<dbReference type="GO" id="GO:0009279">
    <property type="term" value="C:cell outer membrane"/>
    <property type="evidence" value="ECO:0007669"/>
    <property type="project" value="UniProtKB-SubCell"/>
</dbReference>
<evidence type="ECO:0000256" key="5">
    <source>
        <dbReference type="ARBA" id="ARBA00022729"/>
    </source>
</evidence>
<dbReference type="PANTHER" id="PTHR30069:SF29">
    <property type="entry name" value="HEMOGLOBIN AND HEMOGLOBIN-HAPTOGLOBIN-BINDING PROTEIN 1-RELATED"/>
    <property type="match status" value="1"/>
</dbReference>
<comment type="caution">
    <text evidence="15">The sequence shown here is derived from an EMBL/GenBank/DDBJ whole genome shotgun (WGS) entry which is preliminary data.</text>
</comment>
<feature type="chain" id="PRO_5031065987" evidence="12">
    <location>
        <begin position="19"/>
        <end position="684"/>
    </location>
</feature>
<feature type="domain" description="TonB-dependent receptor plug" evidence="14">
    <location>
        <begin position="42"/>
        <end position="149"/>
    </location>
</feature>
<reference evidence="15 16" key="1">
    <citation type="submission" date="2020-08" db="EMBL/GenBank/DDBJ databases">
        <title>Genomic Encyclopedia of Type Strains, Phase IV (KMG-V): Genome sequencing to study the core and pangenomes of soil and plant-associated prokaryotes.</title>
        <authorList>
            <person name="Whitman W."/>
        </authorList>
    </citation>
    <scope>NUCLEOTIDE SEQUENCE [LARGE SCALE GENOMIC DNA]</scope>
    <source>
        <strain evidence="15 16">M2T3</strain>
    </source>
</reference>
<dbReference type="Proteomes" id="UP000521017">
    <property type="component" value="Unassembled WGS sequence"/>
</dbReference>
<dbReference type="InterPro" id="IPR012910">
    <property type="entry name" value="Plug_dom"/>
</dbReference>
<evidence type="ECO:0000313" key="16">
    <source>
        <dbReference type="Proteomes" id="UP000521017"/>
    </source>
</evidence>
<dbReference type="PROSITE" id="PS52016">
    <property type="entry name" value="TONB_DEPENDENT_REC_3"/>
    <property type="match status" value="1"/>
</dbReference>
<keyword evidence="5 12" id="KW-0732">Signal</keyword>
<keyword evidence="3 10" id="KW-1134">Transmembrane beta strand</keyword>
<evidence type="ECO:0000256" key="7">
    <source>
        <dbReference type="ARBA" id="ARBA00023136"/>
    </source>
</evidence>
<dbReference type="InterPro" id="IPR039426">
    <property type="entry name" value="TonB-dep_rcpt-like"/>
</dbReference>
<evidence type="ECO:0000256" key="8">
    <source>
        <dbReference type="ARBA" id="ARBA00023170"/>
    </source>
</evidence>
<evidence type="ECO:0000256" key="11">
    <source>
        <dbReference type="RuleBase" id="RU003357"/>
    </source>
</evidence>
<dbReference type="InterPro" id="IPR037066">
    <property type="entry name" value="Plug_dom_sf"/>
</dbReference>
<dbReference type="InterPro" id="IPR000531">
    <property type="entry name" value="Beta-barrel_TonB"/>
</dbReference>
<keyword evidence="7 10" id="KW-0472">Membrane</keyword>
<dbReference type="EMBL" id="JACHCC010000006">
    <property type="protein sequence ID" value="MBB6500429.1"/>
    <property type="molecule type" value="Genomic_DNA"/>
</dbReference>
<protein>
    <submittedName>
        <fullName evidence="15">Iron complex outermembrane receptor protein</fullName>
    </submittedName>
</protein>
<dbReference type="GO" id="GO:0044718">
    <property type="term" value="P:siderophore transmembrane transport"/>
    <property type="evidence" value="ECO:0007669"/>
    <property type="project" value="TreeGrafter"/>
</dbReference>
<dbReference type="AlphaFoldDB" id="A0A7X0J3H6"/>
<comment type="subcellular location">
    <subcellularLocation>
        <location evidence="1 10">Cell outer membrane</location>
        <topology evidence="1 10">Multi-pass membrane protein</topology>
    </subcellularLocation>
</comment>
<evidence type="ECO:0000256" key="1">
    <source>
        <dbReference type="ARBA" id="ARBA00004571"/>
    </source>
</evidence>
<comment type="similarity">
    <text evidence="10 11">Belongs to the TonB-dependent receptor family.</text>
</comment>